<feature type="chain" id="PRO_5020741773" evidence="4">
    <location>
        <begin position="30"/>
        <end position="333"/>
    </location>
</feature>
<dbReference type="EMBL" id="QJUP01000012">
    <property type="protein sequence ID" value="TBU96503.1"/>
    <property type="molecule type" value="Genomic_DNA"/>
</dbReference>
<organism evidence="6 7">
    <name type="scientific">Stutzerimonas kirkiae</name>
    <dbReference type="NCBI Taxonomy" id="2211392"/>
    <lineage>
        <taxon>Bacteria</taxon>
        <taxon>Pseudomonadati</taxon>
        <taxon>Pseudomonadota</taxon>
        <taxon>Gammaproteobacteria</taxon>
        <taxon>Pseudomonadales</taxon>
        <taxon>Pseudomonadaceae</taxon>
        <taxon>Stutzerimonas</taxon>
    </lineage>
</organism>
<evidence type="ECO:0000256" key="1">
    <source>
        <dbReference type="ARBA" id="ARBA00004418"/>
    </source>
</evidence>
<comment type="similarity">
    <text evidence="2">Belongs to the bacterial solute-binding protein SsuA/TauA family.</text>
</comment>
<name>A0A4Q9R7G1_9GAMM</name>
<dbReference type="CDD" id="cd13563">
    <property type="entry name" value="PBP2_SsuA_like_6"/>
    <property type="match status" value="1"/>
</dbReference>
<comment type="caution">
    <text evidence="6">The sequence shown here is derived from an EMBL/GenBank/DDBJ whole genome shotgun (WGS) entry which is preliminary data.</text>
</comment>
<feature type="signal peptide" evidence="4">
    <location>
        <begin position="1"/>
        <end position="29"/>
    </location>
</feature>
<evidence type="ECO:0000313" key="7">
    <source>
        <dbReference type="Proteomes" id="UP000292639"/>
    </source>
</evidence>
<proteinExistence type="inferred from homology"/>
<keyword evidence="3 4" id="KW-0732">Signal</keyword>
<dbReference type="Proteomes" id="UP000292639">
    <property type="component" value="Unassembled WGS sequence"/>
</dbReference>
<dbReference type="SUPFAM" id="SSF53850">
    <property type="entry name" value="Periplasmic binding protein-like II"/>
    <property type="match status" value="1"/>
</dbReference>
<evidence type="ECO:0000259" key="5">
    <source>
        <dbReference type="Pfam" id="PF09084"/>
    </source>
</evidence>
<sequence length="333" mass="35258">MMSRALLRKTLLCLGLGVSTSLSPLASHAVEKIRLASTIWAGYGPLYVADKLDLYKEHGLKVELQFFSDPGLVVPALASKAVDGATLTYDQVIGAVAKGHKHKVVMPIDYSNGGDAVVAQKGIASIRELAGKKVGYAPLSPPEFLLSYALKSNGMSEKDIQAININPDAVPGAMASGSLAAGVTWEPNVSRVVAMGGGERYHVLYSSKDAPGLITDVLVFDEALVAKRGKAIEALIKGYLAGLEYMHTHPEQSAAIVAEVLGVSAQEATEQMQGVYNMPLAEMGLNFEESDATTSFYGSGRVIAELMLESGQIPALPDIGSTFDSRFIDALTQ</sequence>
<evidence type="ECO:0000256" key="4">
    <source>
        <dbReference type="SAM" id="SignalP"/>
    </source>
</evidence>
<protein>
    <submittedName>
        <fullName evidence="6">Nitrate ABC transporter substrate-binding protein</fullName>
    </submittedName>
</protein>
<dbReference type="RefSeq" id="WP_131183527.1">
    <property type="nucleotide sequence ID" value="NZ_QJUO01000004.1"/>
</dbReference>
<dbReference type="AlphaFoldDB" id="A0A4Q9R7G1"/>
<evidence type="ECO:0000313" key="6">
    <source>
        <dbReference type="EMBL" id="TBU96503.1"/>
    </source>
</evidence>
<dbReference type="InterPro" id="IPR015168">
    <property type="entry name" value="SsuA/THI5"/>
</dbReference>
<dbReference type="Pfam" id="PF09084">
    <property type="entry name" value="NMT1"/>
    <property type="match status" value="1"/>
</dbReference>
<dbReference type="GO" id="GO:0042597">
    <property type="term" value="C:periplasmic space"/>
    <property type="evidence" value="ECO:0007669"/>
    <property type="project" value="UniProtKB-SubCell"/>
</dbReference>
<dbReference type="PANTHER" id="PTHR30024">
    <property type="entry name" value="ALIPHATIC SULFONATES-BINDING PROTEIN-RELATED"/>
    <property type="match status" value="1"/>
</dbReference>
<evidence type="ECO:0000256" key="2">
    <source>
        <dbReference type="ARBA" id="ARBA00010742"/>
    </source>
</evidence>
<comment type="subcellular location">
    <subcellularLocation>
        <location evidence="1">Periplasm</location>
    </subcellularLocation>
</comment>
<dbReference type="Gene3D" id="3.40.190.10">
    <property type="entry name" value="Periplasmic binding protein-like II"/>
    <property type="match status" value="2"/>
</dbReference>
<gene>
    <name evidence="6" type="ORF">DNJ96_10170</name>
</gene>
<dbReference type="PANTHER" id="PTHR30024:SF47">
    <property type="entry name" value="TAURINE-BINDING PERIPLASMIC PROTEIN"/>
    <property type="match status" value="1"/>
</dbReference>
<accession>A0A4Q9R7G1</accession>
<evidence type="ECO:0000256" key="3">
    <source>
        <dbReference type="ARBA" id="ARBA00022729"/>
    </source>
</evidence>
<keyword evidence="7" id="KW-1185">Reference proteome</keyword>
<reference evidence="6 7" key="1">
    <citation type="submission" date="2018-06" db="EMBL/GenBank/DDBJ databases">
        <title>Three novel Pseudomonas species isolated from symptomatic oak.</title>
        <authorList>
            <person name="Bueno-Gonzalez V."/>
            <person name="Brady C."/>
        </authorList>
    </citation>
    <scope>NUCLEOTIDE SEQUENCE [LARGE SCALE GENOMIC DNA]</scope>
    <source>
        <strain evidence="6 7">P17C</strain>
    </source>
</reference>
<feature type="domain" description="SsuA/THI5-like" evidence="5">
    <location>
        <begin position="44"/>
        <end position="252"/>
    </location>
</feature>